<dbReference type="RefSeq" id="XP_019862347.1">
    <property type="nucleotide sequence ID" value="XM_020006788.1"/>
</dbReference>
<reference evidence="3" key="1">
    <citation type="journal article" date="2010" name="Nature">
        <title>The Amphimedon queenslandica genome and the evolution of animal complexity.</title>
        <authorList>
            <person name="Srivastava M."/>
            <person name="Simakov O."/>
            <person name="Chapman J."/>
            <person name="Fahey B."/>
            <person name="Gauthier M.E."/>
            <person name="Mitros T."/>
            <person name="Richards G.S."/>
            <person name="Conaco C."/>
            <person name="Dacre M."/>
            <person name="Hellsten U."/>
            <person name="Larroux C."/>
            <person name="Putnam N.H."/>
            <person name="Stanke M."/>
            <person name="Adamska M."/>
            <person name="Darling A."/>
            <person name="Degnan S.M."/>
            <person name="Oakley T.H."/>
            <person name="Plachetzki D.C."/>
            <person name="Zhai Y."/>
            <person name="Adamski M."/>
            <person name="Calcino A."/>
            <person name="Cummins S.F."/>
            <person name="Goodstein D.M."/>
            <person name="Harris C."/>
            <person name="Jackson D.J."/>
            <person name="Leys S.P."/>
            <person name="Shu S."/>
            <person name="Woodcroft B.J."/>
            <person name="Vervoort M."/>
            <person name="Kosik K.S."/>
            <person name="Manning G."/>
            <person name="Degnan B.M."/>
            <person name="Rokhsar D.S."/>
        </authorList>
    </citation>
    <scope>NUCLEOTIDE SEQUENCE [LARGE SCALE GENOMIC DNA]</scope>
</reference>
<keyword evidence="1" id="KW-0175">Coiled coil</keyword>
<dbReference type="InterPro" id="IPR011935">
    <property type="entry name" value="CHP02231"/>
</dbReference>
<dbReference type="PANTHER" id="PTHR31005:SF8">
    <property type="entry name" value="DUF4139 DOMAIN-CONTAINING PROTEIN"/>
    <property type="match status" value="1"/>
</dbReference>
<evidence type="ECO:0000256" key="1">
    <source>
        <dbReference type="SAM" id="Coils"/>
    </source>
</evidence>
<organism evidence="2 3">
    <name type="scientific">Amphimedon queenslandica</name>
    <name type="common">Sponge</name>
    <dbReference type="NCBI Taxonomy" id="400682"/>
    <lineage>
        <taxon>Eukaryota</taxon>
        <taxon>Metazoa</taxon>
        <taxon>Porifera</taxon>
        <taxon>Demospongiae</taxon>
        <taxon>Heteroscleromorpha</taxon>
        <taxon>Haplosclerida</taxon>
        <taxon>Niphatidae</taxon>
        <taxon>Amphimedon</taxon>
    </lineage>
</organism>
<accession>A0AAN0JYP5</accession>
<dbReference type="PANTHER" id="PTHR31005">
    <property type="entry name" value="DUF4139 DOMAIN-CONTAINING PROTEIN"/>
    <property type="match status" value="1"/>
</dbReference>
<dbReference type="AlphaFoldDB" id="A0AAN0JYP5"/>
<keyword evidence="3" id="KW-1185">Reference proteome</keyword>
<dbReference type="Proteomes" id="UP000007879">
    <property type="component" value="Unassembled WGS sequence"/>
</dbReference>
<dbReference type="EnsemblMetazoa" id="XM_020006788.1">
    <property type="protein sequence ID" value="XP_019862347.1"/>
    <property type="gene ID" value="LOC109590953"/>
</dbReference>
<sequence>MFQLFLFSFPLSFYRSVKVILHSIEKVDVTLIVSYVVKNASWSPIYDIRVFTKDKTRKKEEGADGIFQSTVHPEAVNGVMEFMTRFEEKMSSLDERYLELSTQKKKMEEELKVLTTKLDNLNSSYQGKERVRLDYSIIIS</sequence>
<evidence type="ECO:0000313" key="2">
    <source>
        <dbReference type="EnsemblMetazoa" id="XP_019862347.1"/>
    </source>
</evidence>
<feature type="coiled-coil region" evidence="1">
    <location>
        <begin position="83"/>
        <end position="124"/>
    </location>
</feature>
<protein>
    <submittedName>
        <fullName evidence="2">Uncharacterized protein</fullName>
    </submittedName>
</protein>
<proteinExistence type="predicted"/>
<dbReference type="KEGG" id="aqu:109590953"/>
<reference evidence="2" key="2">
    <citation type="submission" date="2024-06" db="UniProtKB">
        <authorList>
            <consortium name="EnsemblMetazoa"/>
        </authorList>
    </citation>
    <scope>IDENTIFICATION</scope>
</reference>
<dbReference type="GeneID" id="109590953"/>
<name>A0AAN0JYP5_AMPQE</name>
<evidence type="ECO:0000313" key="3">
    <source>
        <dbReference type="Proteomes" id="UP000007879"/>
    </source>
</evidence>